<protein>
    <submittedName>
        <fullName evidence="2">Uncharacterized protein</fullName>
    </submittedName>
</protein>
<feature type="region of interest" description="Disordered" evidence="1">
    <location>
        <begin position="1"/>
        <end position="176"/>
    </location>
</feature>
<organism evidence="2 3">
    <name type="scientific">Dispira parvispora</name>
    <dbReference type="NCBI Taxonomy" id="1520584"/>
    <lineage>
        <taxon>Eukaryota</taxon>
        <taxon>Fungi</taxon>
        <taxon>Fungi incertae sedis</taxon>
        <taxon>Zoopagomycota</taxon>
        <taxon>Kickxellomycotina</taxon>
        <taxon>Dimargaritomycetes</taxon>
        <taxon>Dimargaritales</taxon>
        <taxon>Dimargaritaceae</taxon>
        <taxon>Dispira</taxon>
    </lineage>
</organism>
<name>A0A9W8AJ73_9FUNG</name>
<evidence type="ECO:0000313" key="3">
    <source>
        <dbReference type="Proteomes" id="UP001150925"/>
    </source>
</evidence>
<feature type="compositionally biased region" description="Low complexity" evidence="1">
    <location>
        <begin position="142"/>
        <end position="153"/>
    </location>
</feature>
<dbReference type="AlphaFoldDB" id="A0A9W8AJ73"/>
<evidence type="ECO:0000256" key="1">
    <source>
        <dbReference type="SAM" id="MobiDB-lite"/>
    </source>
</evidence>
<sequence length="187" mass="20391">MSPLMDSMYVLNEGSNPTYEPSSPTSLRRGTSTTKSLTLGQPSPLSQKENQSPLPTTSQTVKLYGHHQQKPMPQPISSSPYCPPSAVPQDLTDSGAPDQKIVTTSSPTYHTNTAIPNWQASVAQYPSPTPSHQFPTLGKYTQSPSQEPSSVQVDMSALNPPSESEKPPTPPKSRRRKRLTYCCCTIF</sequence>
<evidence type="ECO:0000313" key="2">
    <source>
        <dbReference type="EMBL" id="KAJ1953212.1"/>
    </source>
</evidence>
<dbReference type="Proteomes" id="UP001150925">
    <property type="component" value="Unassembled WGS sequence"/>
</dbReference>
<keyword evidence="3" id="KW-1185">Reference proteome</keyword>
<feature type="compositionally biased region" description="Polar residues" evidence="1">
    <location>
        <begin position="13"/>
        <end position="61"/>
    </location>
</feature>
<feature type="compositionally biased region" description="Polar residues" evidence="1">
    <location>
        <begin position="101"/>
        <end position="134"/>
    </location>
</feature>
<proteinExistence type="predicted"/>
<dbReference type="EMBL" id="JANBPY010002940">
    <property type="protein sequence ID" value="KAJ1953212.1"/>
    <property type="molecule type" value="Genomic_DNA"/>
</dbReference>
<gene>
    <name evidence="2" type="ORF">IWQ62_006049</name>
</gene>
<reference evidence="2" key="1">
    <citation type="submission" date="2022-07" db="EMBL/GenBank/DDBJ databases">
        <title>Phylogenomic reconstructions and comparative analyses of Kickxellomycotina fungi.</title>
        <authorList>
            <person name="Reynolds N.K."/>
            <person name="Stajich J.E."/>
            <person name="Barry K."/>
            <person name="Grigoriev I.V."/>
            <person name="Crous P."/>
            <person name="Smith M.E."/>
        </authorList>
    </citation>
    <scope>NUCLEOTIDE SEQUENCE</scope>
    <source>
        <strain evidence="2">RSA 1196</strain>
    </source>
</reference>
<comment type="caution">
    <text evidence="2">The sequence shown here is derived from an EMBL/GenBank/DDBJ whole genome shotgun (WGS) entry which is preliminary data.</text>
</comment>
<accession>A0A9W8AJ73</accession>